<proteinExistence type="predicted"/>
<name>A0A6I4LUV5_9SPHN</name>
<dbReference type="AlphaFoldDB" id="A0A6I4LUV5"/>
<gene>
    <name evidence="2" type="ORF">EUU23_02575</name>
</gene>
<keyword evidence="3" id="KW-1185">Reference proteome</keyword>
<sequence length="345" mass="37678">MPDTTIIWPVRRDLMATNSILDADMSTVTGWVRSGFAWWLDELRSMMPFLFTRRDRLIANYIYCKGDGSLTLQGPAKPEAVLVDPAMCLVRQIELPVLGDQDLARVVALDADRIMPIPAHQLIVAANADPNDRTRVTVAALRVETLATLLQKVKADGFAVPERIGMFDPVMPGRLAIDFSQGCAAAGLTAPIRPVALGWWAIVGFLFALNVSAMVWRDVESVRKMEALVAAQAPAVNTARTISKKISNTQKSAQLLADRRARQNVMGALAAVTQSLPERAWVQRFSWDGSSLRLSGYKREGTDVIGALRKSPYLKDVRAANTEAMAEVPTGQPFDISATFQAGAT</sequence>
<accession>A0A6I4LUV5</accession>
<dbReference type="Proteomes" id="UP000471147">
    <property type="component" value="Unassembled WGS sequence"/>
</dbReference>
<dbReference type="EMBL" id="SDWJ01000001">
    <property type="protein sequence ID" value="MVZ96589.1"/>
    <property type="molecule type" value="Genomic_DNA"/>
</dbReference>
<feature type="transmembrane region" description="Helical" evidence="1">
    <location>
        <begin position="197"/>
        <end position="216"/>
    </location>
</feature>
<reference evidence="2 3" key="1">
    <citation type="submission" date="2019-01" db="EMBL/GenBank/DDBJ databases">
        <title>Sphingorhabdus lacus sp.nov., isolated from an oligotrophic freshwater lake.</title>
        <authorList>
            <person name="Park M."/>
        </authorList>
    </citation>
    <scope>NUCLEOTIDE SEQUENCE [LARGE SCALE GENOMIC DNA]</scope>
    <source>
        <strain evidence="2 3">IMCC26285</strain>
    </source>
</reference>
<dbReference type="InterPro" id="IPR007813">
    <property type="entry name" value="PilN"/>
</dbReference>
<keyword evidence="1" id="KW-0812">Transmembrane</keyword>
<comment type="caution">
    <text evidence="2">The sequence shown here is derived from an EMBL/GenBank/DDBJ whole genome shotgun (WGS) entry which is preliminary data.</text>
</comment>
<keyword evidence="1" id="KW-1133">Transmembrane helix</keyword>
<organism evidence="2 3">
    <name type="scientific">Sphingorhabdus profundilacus</name>
    <dbReference type="NCBI Taxonomy" id="2509718"/>
    <lineage>
        <taxon>Bacteria</taxon>
        <taxon>Pseudomonadati</taxon>
        <taxon>Pseudomonadota</taxon>
        <taxon>Alphaproteobacteria</taxon>
        <taxon>Sphingomonadales</taxon>
        <taxon>Sphingomonadaceae</taxon>
        <taxon>Sphingorhabdus</taxon>
    </lineage>
</organism>
<evidence type="ECO:0000256" key="1">
    <source>
        <dbReference type="SAM" id="Phobius"/>
    </source>
</evidence>
<protein>
    <recommendedName>
        <fullName evidence="4">Fimbrial assembly protein</fullName>
    </recommendedName>
</protein>
<dbReference type="RefSeq" id="WP_160352557.1">
    <property type="nucleotide sequence ID" value="NZ_SDWJ01000001.1"/>
</dbReference>
<evidence type="ECO:0000313" key="3">
    <source>
        <dbReference type="Proteomes" id="UP000471147"/>
    </source>
</evidence>
<keyword evidence="1" id="KW-0472">Membrane</keyword>
<evidence type="ECO:0008006" key="4">
    <source>
        <dbReference type="Google" id="ProtNLM"/>
    </source>
</evidence>
<dbReference type="Pfam" id="PF05137">
    <property type="entry name" value="PilN"/>
    <property type="match status" value="1"/>
</dbReference>
<evidence type="ECO:0000313" key="2">
    <source>
        <dbReference type="EMBL" id="MVZ96589.1"/>
    </source>
</evidence>
<dbReference type="OrthoDB" id="7284406at2"/>